<dbReference type="EMBL" id="ML977515">
    <property type="protein sequence ID" value="KAF2125739.1"/>
    <property type="molecule type" value="Genomic_DNA"/>
</dbReference>
<reference evidence="1" key="1">
    <citation type="journal article" date="2020" name="Stud. Mycol.">
        <title>101 Dothideomycetes genomes: a test case for predicting lifestyles and emergence of pathogens.</title>
        <authorList>
            <person name="Haridas S."/>
            <person name="Albert R."/>
            <person name="Binder M."/>
            <person name="Bloem J."/>
            <person name="Labutti K."/>
            <person name="Salamov A."/>
            <person name="Andreopoulos B."/>
            <person name="Baker S."/>
            <person name="Barry K."/>
            <person name="Bills G."/>
            <person name="Bluhm B."/>
            <person name="Cannon C."/>
            <person name="Castanera R."/>
            <person name="Culley D."/>
            <person name="Daum C."/>
            <person name="Ezra D."/>
            <person name="Gonzalez J."/>
            <person name="Henrissat B."/>
            <person name="Kuo A."/>
            <person name="Liang C."/>
            <person name="Lipzen A."/>
            <person name="Lutzoni F."/>
            <person name="Magnuson J."/>
            <person name="Mondo S."/>
            <person name="Nolan M."/>
            <person name="Ohm R."/>
            <person name="Pangilinan J."/>
            <person name="Park H.-J."/>
            <person name="Ramirez L."/>
            <person name="Alfaro M."/>
            <person name="Sun H."/>
            <person name="Tritt A."/>
            <person name="Yoshinaga Y."/>
            <person name="Zwiers L.-H."/>
            <person name="Turgeon B."/>
            <person name="Goodwin S."/>
            <person name="Spatafora J."/>
            <person name="Crous P."/>
            <person name="Grigoriev I."/>
        </authorList>
    </citation>
    <scope>NUCLEOTIDE SEQUENCE</scope>
    <source>
        <strain evidence="1">CBS 119687</strain>
    </source>
</reference>
<evidence type="ECO:0000313" key="2">
    <source>
        <dbReference type="Proteomes" id="UP000799771"/>
    </source>
</evidence>
<evidence type="ECO:0008006" key="3">
    <source>
        <dbReference type="Google" id="ProtNLM"/>
    </source>
</evidence>
<dbReference type="RefSeq" id="XP_033520131.1">
    <property type="nucleotide sequence ID" value="XM_033662723.1"/>
</dbReference>
<proteinExistence type="predicted"/>
<evidence type="ECO:0000313" key="1">
    <source>
        <dbReference type="EMBL" id="KAF2125739.1"/>
    </source>
</evidence>
<organism evidence="1 2">
    <name type="scientific">Dothidotthia symphoricarpi CBS 119687</name>
    <dbReference type="NCBI Taxonomy" id="1392245"/>
    <lineage>
        <taxon>Eukaryota</taxon>
        <taxon>Fungi</taxon>
        <taxon>Dikarya</taxon>
        <taxon>Ascomycota</taxon>
        <taxon>Pezizomycotina</taxon>
        <taxon>Dothideomycetes</taxon>
        <taxon>Pleosporomycetidae</taxon>
        <taxon>Pleosporales</taxon>
        <taxon>Dothidotthiaceae</taxon>
        <taxon>Dothidotthia</taxon>
    </lineage>
</organism>
<protein>
    <recommendedName>
        <fullName evidence="3">C2H2-type domain-containing protein</fullName>
    </recommendedName>
</protein>
<dbReference type="OrthoDB" id="2687452at2759"/>
<feature type="non-terminal residue" evidence="1">
    <location>
        <position position="85"/>
    </location>
</feature>
<gene>
    <name evidence="1" type="ORF">P153DRAFT_252257</name>
</gene>
<dbReference type="Proteomes" id="UP000799771">
    <property type="component" value="Unassembled WGS sequence"/>
</dbReference>
<accession>A0A6A6A1M1</accession>
<dbReference type="AlphaFoldDB" id="A0A6A6A1M1"/>
<sequence length="85" mass="9940">ITSTDDGDVVVGYVLKNKKIKCRQQRCAFKTFGRQAEFERHYKNFHAAQKQQFWCHIISCNHAQAKGGDPFPRKDKLIKHVREAH</sequence>
<feature type="non-terminal residue" evidence="1">
    <location>
        <position position="1"/>
    </location>
</feature>
<keyword evidence="2" id="KW-1185">Reference proteome</keyword>
<name>A0A6A6A1M1_9PLEO</name>
<dbReference type="GeneID" id="54403155"/>
<dbReference type="Gene3D" id="3.30.160.60">
    <property type="entry name" value="Classic Zinc Finger"/>
    <property type="match status" value="1"/>
</dbReference>